<dbReference type="EMBL" id="JAAAIP010000316">
    <property type="protein sequence ID" value="KAG0319598.1"/>
    <property type="molecule type" value="Genomic_DNA"/>
</dbReference>
<evidence type="ECO:0000256" key="16">
    <source>
        <dbReference type="ARBA" id="ARBA00081330"/>
    </source>
</evidence>
<dbReference type="OrthoDB" id="3626597at2759"/>
<feature type="region of interest" description="Disordered" evidence="18">
    <location>
        <begin position="184"/>
        <end position="222"/>
    </location>
</feature>
<keyword evidence="15" id="KW-1015">Disulfide bond</keyword>
<dbReference type="GO" id="GO:0005615">
    <property type="term" value="C:extracellular space"/>
    <property type="evidence" value="ECO:0007669"/>
    <property type="project" value="TreeGrafter"/>
</dbReference>
<evidence type="ECO:0000256" key="5">
    <source>
        <dbReference type="ARBA" id="ARBA00022525"/>
    </source>
</evidence>
<evidence type="ECO:0000256" key="15">
    <source>
        <dbReference type="ARBA" id="ARBA00023157"/>
    </source>
</evidence>
<evidence type="ECO:0000259" key="20">
    <source>
        <dbReference type="PROSITE" id="PS52035"/>
    </source>
</evidence>
<dbReference type="Pfam" id="PF02244">
    <property type="entry name" value="Propep_M14"/>
    <property type="match status" value="1"/>
</dbReference>
<keyword evidence="14" id="KW-0865">Zymogen</keyword>
<evidence type="ECO:0000256" key="9">
    <source>
        <dbReference type="ARBA" id="ARBA00022729"/>
    </source>
</evidence>
<dbReference type="SUPFAM" id="SSF54897">
    <property type="entry name" value="Protease propeptides/inhibitors"/>
    <property type="match status" value="1"/>
</dbReference>
<dbReference type="PRINTS" id="PR00765">
    <property type="entry name" value="CRBOXYPTASEA"/>
</dbReference>
<dbReference type="SUPFAM" id="SSF53187">
    <property type="entry name" value="Zn-dependent exopeptidases"/>
    <property type="match status" value="1"/>
</dbReference>
<dbReference type="GO" id="GO:0008270">
    <property type="term" value="F:zinc ion binding"/>
    <property type="evidence" value="ECO:0007669"/>
    <property type="project" value="InterPro"/>
</dbReference>
<feature type="compositionally biased region" description="Acidic residues" evidence="18">
    <location>
        <begin position="194"/>
        <end position="222"/>
    </location>
</feature>
<dbReference type="GO" id="GO:0004181">
    <property type="term" value="F:metallocarboxypeptidase activity"/>
    <property type="evidence" value="ECO:0007669"/>
    <property type="project" value="InterPro"/>
</dbReference>
<evidence type="ECO:0000256" key="8">
    <source>
        <dbReference type="ARBA" id="ARBA00022723"/>
    </source>
</evidence>
<keyword evidence="9 19" id="KW-0732">Signal</keyword>
<evidence type="ECO:0000256" key="3">
    <source>
        <dbReference type="ARBA" id="ARBA00004613"/>
    </source>
</evidence>
<dbReference type="Gene3D" id="3.40.630.10">
    <property type="entry name" value="Zn peptidases"/>
    <property type="match status" value="1"/>
</dbReference>
<reference evidence="21" key="1">
    <citation type="journal article" date="2020" name="Fungal Divers.">
        <title>Resolving the Mortierellaceae phylogeny through synthesis of multi-gene phylogenetics and phylogenomics.</title>
        <authorList>
            <person name="Vandepol N."/>
            <person name="Liber J."/>
            <person name="Desiro A."/>
            <person name="Na H."/>
            <person name="Kennedy M."/>
            <person name="Barry K."/>
            <person name="Grigoriev I.V."/>
            <person name="Miller A.N."/>
            <person name="O'Donnell K."/>
            <person name="Stajich J.E."/>
            <person name="Bonito G."/>
        </authorList>
    </citation>
    <scope>NUCLEOTIDE SEQUENCE</scope>
    <source>
        <strain evidence="21">REB-010B</strain>
    </source>
</reference>
<keyword evidence="5" id="KW-0964">Secreted</keyword>
<keyword evidence="6 21" id="KW-0121">Carboxypeptidase</keyword>
<evidence type="ECO:0000313" key="21">
    <source>
        <dbReference type="EMBL" id="KAG0319598.1"/>
    </source>
</evidence>
<evidence type="ECO:0000256" key="4">
    <source>
        <dbReference type="ARBA" id="ARBA00005988"/>
    </source>
</evidence>
<keyword evidence="13" id="KW-0482">Metalloprotease</keyword>
<comment type="subcellular location">
    <subcellularLocation>
        <location evidence="3">Secreted</location>
    </subcellularLocation>
</comment>
<dbReference type="GO" id="GO:0006508">
    <property type="term" value="P:proteolysis"/>
    <property type="evidence" value="ECO:0007669"/>
    <property type="project" value="UniProtKB-KW"/>
</dbReference>
<evidence type="ECO:0000256" key="1">
    <source>
        <dbReference type="ARBA" id="ARBA00001947"/>
    </source>
</evidence>
<keyword evidence="8" id="KW-0479">Metal-binding</keyword>
<name>A0A9P6UT21_9FUNG</name>
<dbReference type="SMART" id="SM00631">
    <property type="entry name" value="Zn_pept"/>
    <property type="match status" value="1"/>
</dbReference>
<keyword evidence="22" id="KW-1185">Reference proteome</keyword>
<evidence type="ECO:0000256" key="13">
    <source>
        <dbReference type="ARBA" id="ARBA00023049"/>
    </source>
</evidence>
<evidence type="ECO:0000256" key="2">
    <source>
        <dbReference type="ARBA" id="ARBA00003091"/>
    </source>
</evidence>
<comment type="caution">
    <text evidence="21">The sequence shown here is derived from an EMBL/GenBank/DDBJ whole genome shotgun (WGS) entry which is preliminary data.</text>
</comment>
<proteinExistence type="inferred from homology"/>
<feature type="domain" description="Peptidase M14" evidence="20">
    <location>
        <begin position="145"/>
        <end position="516"/>
    </location>
</feature>
<evidence type="ECO:0000256" key="7">
    <source>
        <dbReference type="ARBA" id="ARBA00022670"/>
    </source>
</evidence>
<feature type="signal peptide" evidence="19">
    <location>
        <begin position="1"/>
        <end position="18"/>
    </location>
</feature>
<dbReference type="Pfam" id="PF00246">
    <property type="entry name" value="Peptidase_M14"/>
    <property type="match status" value="1"/>
</dbReference>
<comment type="cofactor">
    <cofactor evidence="1">
        <name>Zn(2+)</name>
        <dbReference type="ChEBI" id="CHEBI:29105"/>
    </cofactor>
</comment>
<dbReference type="AlphaFoldDB" id="A0A9P6UT21"/>
<dbReference type="InterPro" id="IPR057246">
    <property type="entry name" value="CARBOXYPEPT_ZN_1"/>
</dbReference>
<evidence type="ECO:0000256" key="11">
    <source>
        <dbReference type="ARBA" id="ARBA00022833"/>
    </source>
</evidence>
<evidence type="ECO:0000256" key="12">
    <source>
        <dbReference type="ARBA" id="ARBA00023026"/>
    </source>
</evidence>
<evidence type="ECO:0000256" key="18">
    <source>
        <dbReference type="SAM" id="MobiDB-lite"/>
    </source>
</evidence>
<evidence type="ECO:0000256" key="17">
    <source>
        <dbReference type="PROSITE-ProRule" id="PRU01379"/>
    </source>
</evidence>
<sequence length="527" mass="59964">MRLLKISVVLTLSALCVAYPHPQGQQQHPFVPGQHLDNIADNNGYARFDDEQVLRLQVASMEELKQLEATVEDMNLDLWSNLRIGTVDVRVSASMLDAFKEAVPLPSTVMIPNVQALVPEQAPAFNSLNAEPKGWNFTDDSFWLNYHDLATLNNFTETMVQQFPHLVRRTSIGLTHEGREVFGMTIHGYKNEDDKDDPDEDDDEDDDDEDEEDDEDKEEDVDLEELLNEVREELVEEAHSWWSWLIGSSKTDKKPHALSKKPSKPKKHPKAIVIHGGQHAREWIGPATVSYIAKELILGYRTNNKITRVVDQFEFVIVPVLNVDGYTYTWERNRMWRKNRQPTSIPFCTGIDTNRNWGYMWNKGGSSGNPCSDAYHGPEPFAAKEPKMVADFILKKENVVAYIDFHAYSQLWMTPFGWDCSKIPKDDEDIMEAGLGAAKALRDVHGTKFAVGSVCNIIYQASGGSLDWTYAEGNVKYSYAVELRDTGKHGFMLPEEEILPSGQETFAGFLHLANFIRKREKQWGYMV</sequence>
<accession>A0A9P6UT21</accession>
<keyword evidence="12" id="KW-0843">Virulence</keyword>
<dbReference type="PROSITE" id="PS00132">
    <property type="entry name" value="CARBOXYPEPT_ZN_1"/>
    <property type="match status" value="1"/>
</dbReference>
<comment type="function">
    <text evidence="2">Extracellular metalloprotease that contributes to pathogenicity.</text>
</comment>
<dbReference type="InterPro" id="IPR000834">
    <property type="entry name" value="Peptidase_M14"/>
</dbReference>
<dbReference type="PANTHER" id="PTHR11705:SF143">
    <property type="entry name" value="SLL0236 PROTEIN"/>
    <property type="match status" value="1"/>
</dbReference>
<dbReference type="Gene3D" id="3.30.70.340">
    <property type="entry name" value="Metallocarboxypeptidase-like"/>
    <property type="match status" value="1"/>
</dbReference>
<dbReference type="FunFam" id="3.40.630.10:FF:000040">
    <property type="entry name" value="zinc carboxypeptidase"/>
    <property type="match status" value="1"/>
</dbReference>
<gene>
    <name evidence="21" type="primary">CPA4_1</name>
    <name evidence="21" type="ORF">BGZ99_005009</name>
</gene>
<protein>
    <recommendedName>
        <fullName evidence="16">Carboxypeptidase M14A</fullName>
    </recommendedName>
</protein>
<keyword evidence="11" id="KW-0862">Zinc</keyword>
<feature type="chain" id="PRO_5040309265" description="Carboxypeptidase M14A" evidence="19">
    <location>
        <begin position="19"/>
        <end position="527"/>
    </location>
</feature>
<dbReference type="InterPro" id="IPR036990">
    <property type="entry name" value="M14A-like_propep"/>
</dbReference>
<keyword evidence="10" id="KW-0378">Hydrolase</keyword>
<comment type="similarity">
    <text evidence="4 17">Belongs to the peptidase M14 family.</text>
</comment>
<evidence type="ECO:0000256" key="10">
    <source>
        <dbReference type="ARBA" id="ARBA00022801"/>
    </source>
</evidence>
<evidence type="ECO:0000256" key="14">
    <source>
        <dbReference type="ARBA" id="ARBA00023145"/>
    </source>
</evidence>
<evidence type="ECO:0000313" key="22">
    <source>
        <dbReference type="Proteomes" id="UP000738325"/>
    </source>
</evidence>
<keyword evidence="7" id="KW-0645">Protease</keyword>
<dbReference type="InterPro" id="IPR003146">
    <property type="entry name" value="M14A_act_pep"/>
</dbReference>
<dbReference type="PANTHER" id="PTHR11705">
    <property type="entry name" value="PROTEASE FAMILY M14 CARBOXYPEPTIDASE A,B"/>
    <property type="match status" value="1"/>
</dbReference>
<evidence type="ECO:0000256" key="6">
    <source>
        <dbReference type="ARBA" id="ARBA00022645"/>
    </source>
</evidence>
<dbReference type="CDD" id="cd03860">
    <property type="entry name" value="M14_CP_A-B_like"/>
    <property type="match status" value="1"/>
</dbReference>
<organism evidence="21 22">
    <name type="scientific">Dissophora globulifera</name>
    <dbReference type="NCBI Taxonomy" id="979702"/>
    <lineage>
        <taxon>Eukaryota</taxon>
        <taxon>Fungi</taxon>
        <taxon>Fungi incertae sedis</taxon>
        <taxon>Mucoromycota</taxon>
        <taxon>Mortierellomycotina</taxon>
        <taxon>Mortierellomycetes</taxon>
        <taxon>Mortierellales</taxon>
        <taxon>Mortierellaceae</taxon>
        <taxon>Dissophora</taxon>
    </lineage>
</organism>
<dbReference type="PROSITE" id="PS52035">
    <property type="entry name" value="PEPTIDASE_M14"/>
    <property type="match status" value="1"/>
</dbReference>
<dbReference type="Proteomes" id="UP000738325">
    <property type="component" value="Unassembled WGS sequence"/>
</dbReference>
<feature type="active site" description="Proton donor/acceptor" evidence="17">
    <location>
        <position position="482"/>
    </location>
</feature>
<evidence type="ECO:0000256" key="19">
    <source>
        <dbReference type="SAM" id="SignalP"/>
    </source>
</evidence>